<gene>
    <name evidence="2" type="ORF">KK078_16705</name>
</gene>
<dbReference type="EMBL" id="JAHESC010000024">
    <property type="protein sequence ID" value="MBT1688213.1"/>
    <property type="molecule type" value="Genomic_DNA"/>
</dbReference>
<name>A0AAP2DA25_9BACT</name>
<dbReference type="Gene3D" id="3.40.630.30">
    <property type="match status" value="1"/>
</dbReference>
<dbReference type="PANTHER" id="PTHR43617:SF34">
    <property type="entry name" value="PUTATIVE-RELATED"/>
    <property type="match status" value="1"/>
</dbReference>
<dbReference type="GO" id="GO:0016747">
    <property type="term" value="F:acyltransferase activity, transferring groups other than amino-acyl groups"/>
    <property type="evidence" value="ECO:0007669"/>
    <property type="project" value="InterPro"/>
</dbReference>
<evidence type="ECO:0000313" key="3">
    <source>
        <dbReference type="Proteomes" id="UP001319180"/>
    </source>
</evidence>
<proteinExistence type="predicted"/>
<dbReference type="Proteomes" id="UP001319180">
    <property type="component" value="Unassembled WGS sequence"/>
</dbReference>
<feature type="domain" description="N-acetyltransferase" evidence="1">
    <location>
        <begin position="1"/>
        <end position="169"/>
    </location>
</feature>
<evidence type="ECO:0000259" key="1">
    <source>
        <dbReference type="PROSITE" id="PS51186"/>
    </source>
</evidence>
<dbReference type="AlphaFoldDB" id="A0AAP2DA25"/>
<dbReference type="Pfam" id="PF00583">
    <property type="entry name" value="Acetyltransf_1"/>
    <property type="match status" value="1"/>
</dbReference>
<organism evidence="2 3">
    <name type="scientific">Dawidia soli</name>
    <dbReference type="NCBI Taxonomy" id="2782352"/>
    <lineage>
        <taxon>Bacteria</taxon>
        <taxon>Pseudomonadati</taxon>
        <taxon>Bacteroidota</taxon>
        <taxon>Cytophagia</taxon>
        <taxon>Cytophagales</taxon>
        <taxon>Chryseotaleaceae</taxon>
        <taxon>Dawidia</taxon>
    </lineage>
</organism>
<dbReference type="PROSITE" id="PS51186">
    <property type="entry name" value="GNAT"/>
    <property type="match status" value="1"/>
</dbReference>
<dbReference type="CDD" id="cd04301">
    <property type="entry name" value="NAT_SF"/>
    <property type="match status" value="1"/>
</dbReference>
<dbReference type="SUPFAM" id="SSF55729">
    <property type="entry name" value="Acyl-CoA N-acyltransferases (Nat)"/>
    <property type="match status" value="1"/>
</dbReference>
<protein>
    <submittedName>
        <fullName evidence="2">GNAT family N-acetyltransferase</fullName>
    </submittedName>
</protein>
<sequence length="173" mass="19885">MHIRTAEIDDLNRLKVLYKEVARHEGGIARLESEITEDYIQNFLTRSFATGLALVAIHPEDPEVLVGSIHAYKPGVHVFEHVLSELTLVVHPQFQGRKIGRTLFTIFLEEIGRNRPDIGRVELVTRESNEKAIALYQSLGFRIEGRLEMRIRTTGRTYEADIPMGWQNPNFEF</sequence>
<reference evidence="2 3" key="1">
    <citation type="submission" date="2021-05" db="EMBL/GenBank/DDBJ databases">
        <title>A Polyphasic approach of four new species of the genus Ohtaekwangia: Ohtaekwangia histidinii sp. nov., Ohtaekwangia cretensis sp. nov., Ohtaekwangia indiensis sp. nov., Ohtaekwangia reichenbachii sp. nov. from diverse environment.</title>
        <authorList>
            <person name="Octaviana S."/>
        </authorList>
    </citation>
    <scope>NUCLEOTIDE SEQUENCE [LARGE SCALE GENOMIC DNA]</scope>
    <source>
        <strain evidence="2 3">PWU37</strain>
    </source>
</reference>
<dbReference type="InterPro" id="IPR050276">
    <property type="entry name" value="MshD_Acetyltransferase"/>
</dbReference>
<dbReference type="InterPro" id="IPR000182">
    <property type="entry name" value="GNAT_dom"/>
</dbReference>
<dbReference type="InterPro" id="IPR016181">
    <property type="entry name" value="Acyl_CoA_acyltransferase"/>
</dbReference>
<dbReference type="PANTHER" id="PTHR43617">
    <property type="entry name" value="L-AMINO ACID N-ACETYLTRANSFERASE"/>
    <property type="match status" value="1"/>
</dbReference>
<evidence type="ECO:0000313" key="2">
    <source>
        <dbReference type="EMBL" id="MBT1688213.1"/>
    </source>
</evidence>
<keyword evidence="3" id="KW-1185">Reference proteome</keyword>
<dbReference type="RefSeq" id="WP_254091440.1">
    <property type="nucleotide sequence ID" value="NZ_JAHESC010000024.1"/>
</dbReference>
<comment type="caution">
    <text evidence="2">The sequence shown here is derived from an EMBL/GenBank/DDBJ whole genome shotgun (WGS) entry which is preliminary data.</text>
</comment>
<accession>A0AAP2DA25</accession>